<keyword evidence="6" id="KW-0017">Alkaloid metabolism</keyword>
<evidence type="ECO:0000256" key="7">
    <source>
        <dbReference type="ARBA" id="ARBA00022679"/>
    </source>
</evidence>
<accession>A0ABM4UR95</accession>
<keyword evidence="5" id="KW-0963">Cytoplasm</keyword>
<evidence type="ECO:0000313" key="10">
    <source>
        <dbReference type="Proteomes" id="UP001652660"/>
    </source>
</evidence>
<reference evidence="11" key="1">
    <citation type="submission" date="2025-08" db="UniProtKB">
        <authorList>
            <consortium name="RefSeq"/>
        </authorList>
    </citation>
    <scope>IDENTIFICATION</scope>
    <source>
        <tissue evidence="11">Leaves</tissue>
    </source>
</reference>
<keyword evidence="9" id="KW-1133">Transmembrane helix</keyword>
<keyword evidence="7" id="KW-0808">Transferase</keyword>
<evidence type="ECO:0000256" key="9">
    <source>
        <dbReference type="SAM" id="Phobius"/>
    </source>
</evidence>
<evidence type="ECO:0000256" key="8">
    <source>
        <dbReference type="ARBA" id="ARBA00023315"/>
    </source>
</evidence>
<dbReference type="PANTHER" id="PTHR31623">
    <property type="entry name" value="F21J9.9"/>
    <property type="match status" value="1"/>
</dbReference>
<evidence type="ECO:0000256" key="3">
    <source>
        <dbReference type="ARBA" id="ARBA00009861"/>
    </source>
</evidence>
<keyword evidence="9" id="KW-0472">Membrane</keyword>
<protein>
    <submittedName>
        <fullName evidence="11">Uncharacterized protein</fullName>
    </submittedName>
</protein>
<comment type="pathway">
    <text evidence="2">Alkaloid biosynthesis.</text>
</comment>
<dbReference type="GeneID" id="140008819"/>
<organism evidence="10 11">
    <name type="scientific">Coffea arabica</name>
    <name type="common">Arabian coffee</name>
    <dbReference type="NCBI Taxonomy" id="13443"/>
    <lineage>
        <taxon>Eukaryota</taxon>
        <taxon>Viridiplantae</taxon>
        <taxon>Streptophyta</taxon>
        <taxon>Embryophyta</taxon>
        <taxon>Tracheophyta</taxon>
        <taxon>Spermatophyta</taxon>
        <taxon>Magnoliopsida</taxon>
        <taxon>eudicotyledons</taxon>
        <taxon>Gunneridae</taxon>
        <taxon>Pentapetalae</taxon>
        <taxon>asterids</taxon>
        <taxon>lamiids</taxon>
        <taxon>Gentianales</taxon>
        <taxon>Rubiaceae</taxon>
        <taxon>Ixoroideae</taxon>
        <taxon>Gardenieae complex</taxon>
        <taxon>Bertiereae - Coffeeae clade</taxon>
        <taxon>Coffeeae</taxon>
        <taxon>Coffea</taxon>
    </lineage>
</organism>
<evidence type="ECO:0000313" key="11">
    <source>
        <dbReference type="RefSeq" id="XP_071909811.1"/>
    </source>
</evidence>
<dbReference type="PANTHER" id="PTHR31623:SF88">
    <property type="entry name" value="ACYLSUGAR ACYLTRANSFERASE 3-LIKE"/>
    <property type="match status" value="1"/>
</dbReference>
<keyword evidence="9" id="KW-0812">Transmembrane</keyword>
<dbReference type="Gene3D" id="3.30.559.10">
    <property type="entry name" value="Chloramphenicol acetyltransferase-like domain"/>
    <property type="match status" value="2"/>
</dbReference>
<sequence length="164" mass="18175">MNNIVDYPDAEDLVSPQGLPWGKSSKGHLAVHQLSYFKYSGMAISACISHKVADASTAATFFDDWHYLEIVQSNTNITILISIIAVAGVAFHFTRLILEWQDIHGYLLPVATHPEKNTFMLMDTPSGDGFEAMVALEEQVMSMFECDPELLEFASSTSNAKRTL</sequence>
<comment type="subcellular location">
    <subcellularLocation>
        <location evidence="1">Cytoplasm</location>
    </subcellularLocation>
</comment>
<evidence type="ECO:0000256" key="1">
    <source>
        <dbReference type="ARBA" id="ARBA00004496"/>
    </source>
</evidence>
<dbReference type="RefSeq" id="XP_071909811.1">
    <property type="nucleotide sequence ID" value="XM_072053710.1"/>
</dbReference>
<comment type="subunit">
    <text evidence="4">Monomer.</text>
</comment>
<keyword evidence="10" id="KW-1185">Reference proteome</keyword>
<evidence type="ECO:0000256" key="2">
    <source>
        <dbReference type="ARBA" id="ARBA00004913"/>
    </source>
</evidence>
<dbReference type="Proteomes" id="UP001652660">
    <property type="component" value="Chromosome 6c"/>
</dbReference>
<gene>
    <name evidence="11" type="primary">LOC140008819</name>
</gene>
<evidence type="ECO:0000256" key="5">
    <source>
        <dbReference type="ARBA" id="ARBA00022490"/>
    </source>
</evidence>
<name>A0ABM4UR95_COFAR</name>
<proteinExistence type="inferred from homology"/>
<feature type="transmembrane region" description="Helical" evidence="9">
    <location>
        <begin position="77"/>
        <end position="98"/>
    </location>
</feature>
<evidence type="ECO:0000256" key="6">
    <source>
        <dbReference type="ARBA" id="ARBA00022589"/>
    </source>
</evidence>
<keyword evidence="8" id="KW-0012">Acyltransferase</keyword>
<comment type="similarity">
    <text evidence="3">Belongs to the plant acyltransferase family.</text>
</comment>
<evidence type="ECO:0000256" key="4">
    <source>
        <dbReference type="ARBA" id="ARBA00011245"/>
    </source>
</evidence>
<dbReference type="InterPro" id="IPR023213">
    <property type="entry name" value="CAT-like_dom_sf"/>
</dbReference>